<dbReference type="PROSITE" id="PS50956">
    <property type="entry name" value="HTH_ASNC_2"/>
    <property type="match status" value="1"/>
</dbReference>
<dbReference type="InterPro" id="IPR019885">
    <property type="entry name" value="Tscrpt_reg_HTH_AsnC-type_CS"/>
</dbReference>
<dbReference type="Pfam" id="PF13412">
    <property type="entry name" value="HTH_24"/>
    <property type="match status" value="1"/>
</dbReference>
<dbReference type="SMART" id="SM00344">
    <property type="entry name" value="HTH_ASNC"/>
    <property type="match status" value="1"/>
</dbReference>
<dbReference type="CDD" id="cd00090">
    <property type="entry name" value="HTH_ARSR"/>
    <property type="match status" value="1"/>
</dbReference>
<accession>A0A7V7PNK7</accession>
<evidence type="ECO:0000259" key="4">
    <source>
        <dbReference type="PROSITE" id="PS50956"/>
    </source>
</evidence>
<protein>
    <submittedName>
        <fullName evidence="5">Lrp/AsnC family transcriptional regulator</fullName>
    </submittedName>
</protein>
<keyword evidence="3" id="KW-0804">Transcription</keyword>
<dbReference type="GO" id="GO:0005829">
    <property type="term" value="C:cytosol"/>
    <property type="evidence" value="ECO:0007669"/>
    <property type="project" value="TreeGrafter"/>
</dbReference>
<organism evidence="5 6">
    <name type="scientific">Plantimonas leprariae</name>
    <dbReference type="NCBI Taxonomy" id="2615207"/>
    <lineage>
        <taxon>Bacteria</taxon>
        <taxon>Pseudomonadati</taxon>
        <taxon>Pseudomonadota</taxon>
        <taxon>Alphaproteobacteria</taxon>
        <taxon>Hyphomicrobiales</taxon>
        <taxon>Aurantimonadaceae</taxon>
        <taxon>Plantimonas</taxon>
    </lineage>
</organism>
<proteinExistence type="predicted"/>
<dbReference type="SUPFAM" id="SSF54909">
    <property type="entry name" value="Dimeric alpha+beta barrel"/>
    <property type="match status" value="1"/>
</dbReference>
<dbReference type="InterPro" id="IPR036388">
    <property type="entry name" value="WH-like_DNA-bd_sf"/>
</dbReference>
<evidence type="ECO:0000256" key="3">
    <source>
        <dbReference type="ARBA" id="ARBA00023163"/>
    </source>
</evidence>
<dbReference type="Gene3D" id="1.10.10.10">
    <property type="entry name" value="Winged helix-like DNA-binding domain superfamily/Winged helix DNA-binding domain"/>
    <property type="match status" value="1"/>
</dbReference>
<evidence type="ECO:0000256" key="2">
    <source>
        <dbReference type="ARBA" id="ARBA00023125"/>
    </source>
</evidence>
<dbReference type="RefSeq" id="WP_150970783.1">
    <property type="nucleotide sequence ID" value="NZ_VZDO01000011.1"/>
</dbReference>
<dbReference type="PANTHER" id="PTHR30154:SF17">
    <property type="entry name" value="DNA-BINDING TRANSCRIPTIONAL ACTIVATOR DECR"/>
    <property type="match status" value="1"/>
</dbReference>
<comment type="caution">
    <text evidence="5">The sequence shown here is derived from an EMBL/GenBank/DDBJ whole genome shotgun (WGS) entry which is preliminary data.</text>
</comment>
<sequence length="163" mass="18910">MDSLDKKILRLLQEDATLAVSDVAKRVGLSTTPCWRRLQKLEEDGVIRRRVALLDPTLVNLGVTVFVAIRTNSHSTEWLRRFSEVVGDFPEVVEFYRMSGQVDYLLRVVVPDIAAYDAFYKRLIARIEIRDVSSSFAMEQIKYTTELPLDYMKMDKFRSVRDD</sequence>
<keyword evidence="2" id="KW-0238">DNA-binding</keyword>
<keyword evidence="1" id="KW-0805">Transcription regulation</keyword>
<dbReference type="GO" id="GO:0043200">
    <property type="term" value="P:response to amino acid"/>
    <property type="evidence" value="ECO:0007669"/>
    <property type="project" value="TreeGrafter"/>
</dbReference>
<dbReference type="Proteomes" id="UP000432089">
    <property type="component" value="Unassembled WGS sequence"/>
</dbReference>
<reference evidence="5 6" key="1">
    <citation type="submission" date="2019-09" db="EMBL/GenBank/DDBJ databases">
        <title>YIM 132180 draft genome.</title>
        <authorList>
            <person name="Zhang K."/>
        </authorList>
    </citation>
    <scope>NUCLEOTIDE SEQUENCE [LARGE SCALE GENOMIC DNA]</scope>
    <source>
        <strain evidence="5 6">YIM 132180</strain>
    </source>
</reference>
<evidence type="ECO:0000313" key="6">
    <source>
        <dbReference type="Proteomes" id="UP000432089"/>
    </source>
</evidence>
<evidence type="ECO:0000313" key="5">
    <source>
        <dbReference type="EMBL" id="KAB0679115.1"/>
    </source>
</evidence>
<dbReference type="AlphaFoldDB" id="A0A7V7PNK7"/>
<dbReference type="PRINTS" id="PR00033">
    <property type="entry name" value="HTHASNC"/>
</dbReference>
<keyword evidence="6" id="KW-1185">Reference proteome</keyword>
<dbReference type="SUPFAM" id="SSF46785">
    <property type="entry name" value="Winged helix' DNA-binding domain"/>
    <property type="match status" value="1"/>
</dbReference>
<dbReference type="PROSITE" id="PS00519">
    <property type="entry name" value="HTH_ASNC_1"/>
    <property type="match status" value="1"/>
</dbReference>
<name>A0A7V7PNK7_9HYPH</name>
<dbReference type="InterPro" id="IPR000485">
    <property type="entry name" value="AsnC-type_HTH_dom"/>
</dbReference>
<dbReference type="EMBL" id="VZDO01000011">
    <property type="protein sequence ID" value="KAB0679115.1"/>
    <property type="molecule type" value="Genomic_DNA"/>
</dbReference>
<dbReference type="InterPro" id="IPR019888">
    <property type="entry name" value="Tscrpt_reg_AsnC-like"/>
</dbReference>
<evidence type="ECO:0000256" key="1">
    <source>
        <dbReference type="ARBA" id="ARBA00023015"/>
    </source>
</evidence>
<dbReference type="Gene3D" id="3.30.70.920">
    <property type="match status" value="1"/>
</dbReference>
<dbReference type="InterPro" id="IPR019887">
    <property type="entry name" value="Tscrpt_reg_AsnC/Lrp_C"/>
</dbReference>
<dbReference type="GO" id="GO:0043565">
    <property type="term" value="F:sequence-specific DNA binding"/>
    <property type="evidence" value="ECO:0007669"/>
    <property type="project" value="InterPro"/>
</dbReference>
<dbReference type="GO" id="GO:0006355">
    <property type="term" value="P:regulation of DNA-templated transcription"/>
    <property type="evidence" value="ECO:0007669"/>
    <property type="project" value="UniProtKB-ARBA"/>
</dbReference>
<dbReference type="InterPro" id="IPR036390">
    <property type="entry name" value="WH_DNA-bd_sf"/>
</dbReference>
<feature type="domain" description="HTH asnC-type" evidence="4">
    <location>
        <begin position="1"/>
        <end position="62"/>
    </location>
</feature>
<gene>
    <name evidence="5" type="ORF">F6X38_14630</name>
</gene>
<dbReference type="PANTHER" id="PTHR30154">
    <property type="entry name" value="LEUCINE-RESPONSIVE REGULATORY PROTEIN"/>
    <property type="match status" value="1"/>
</dbReference>
<dbReference type="Pfam" id="PF01037">
    <property type="entry name" value="AsnC_trans_reg"/>
    <property type="match status" value="1"/>
</dbReference>
<dbReference type="InterPro" id="IPR011991">
    <property type="entry name" value="ArsR-like_HTH"/>
</dbReference>
<dbReference type="InterPro" id="IPR011008">
    <property type="entry name" value="Dimeric_a/b-barrel"/>
</dbReference>